<dbReference type="Proteomes" id="UP000653480">
    <property type="component" value="Unassembled WGS sequence"/>
</dbReference>
<dbReference type="Gene3D" id="3.50.50.60">
    <property type="entry name" value="FAD/NAD(P)-binding domain"/>
    <property type="match status" value="1"/>
</dbReference>
<dbReference type="SUPFAM" id="SSF51905">
    <property type="entry name" value="FAD/NAD(P)-binding domain"/>
    <property type="match status" value="2"/>
</dbReference>
<dbReference type="PANTHER" id="PTHR40254:SF1">
    <property type="entry name" value="BLR0577 PROTEIN"/>
    <property type="match status" value="1"/>
</dbReference>
<reference evidence="2" key="2">
    <citation type="submission" date="2020-09" db="EMBL/GenBank/DDBJ databases">
        <authorList>
            <person name="Sun Q."/>
            <person name="Zhou Y."/>
        </authorList>
    </citation>
    <scope>NUCLEOTIDE SEQUENCE</scope>
    <source>
        <strain evidence="2">CGMCC 4.7138</strain>
    </source>
</reference>
<dbReference type="Pfam" id="PF13454">
    <property type="entry name" value="NAD_binding_9"/>
    <property type="match status" value="1"/>
</dbReference>
<evidence type="ECO:0000259" key="1">
    <source>
        <dbReference type="Pfam" id="PF13454"/>
    </source>
</evidence>
<name>A0A8H9LIN4_9ACTN</name>
<dbReference type="InterPro" id="IPR036188">
    <property type="entry name" value="FAD/NAD-bd_sf"/>
</dbReference>
<accession>A0A8H9LIN4</accession>
<sequence length="511" mass="54500">MSGISIGVIGGGASAVCLIDALARERGRPGSITVFEPSPNLWRGRAYQVDTEVIKVNATPDDMSARVGDLHHFERWLELRERVADDAGYVDAYSGARFVPRTVYGEYLEQTAYAALGELRRQGWRVDLVGAAVTGARRTADHVLLSTGGTSAAAFDYAVLCVGGDGPRDVYGLTGAPGFVPDPYPVSGKLRHVGERQDVAVVGSGLTAVDVILQLDAQGHEGRITLLSRRGVLPAVRQRPLELELRHLTKSHMRSLARQRREMSVEDFTAVVRAELVEAGADLDAIRAEIVDVDMEPPVDRLRRHLAAVDSPDPGLRILQRAVPDIGPDVWPLLTERDRAAMLRSHYRTVMSLCCPMPPSSAARLLELVDAGRLEVRSGLQKVAVRSGGGFELATSDGEVIGADTVINAVNASEDRIPAAARSLVTSLTAGGAASPHPHGGLRLARETSRLIAGGAPDPRLYGLGTIGAGALFFTFGIPSLVDRGEDIVAAILQHAEAGETTRSEDVLLPA</sequence>
<dbReference type="EMBL" id="BMMN01000011">
    <property type="protein sequence ID" value="GGO23519.1"/>
    <property type="molecule type" value="Genomic_DNA"/>
</dbReference>
<proteinExistence type="predicted"/>
<gene>
    <name evidence="2" type="ORF">GCM10011574_52940</name>
</gene>
<evidence type="ECO:0000313" key="2">
    <source>
        <dbReference type="EMBL" id="GGO23519.1"/>
    </source>
</evidence>
<dbReference type="OrthoDB" id="101972at2"/>
<dbReference type="PANTHER" id="PTHR40254">
    <property type="entry name" value="BLR0577 PROTEIN"/>
    <property type="match status" value="1"/>
</dbReference>
<dbReference type="InterPro" id="IPR052189">
    <property type="entry name" value="L-asp_N-monooxygenase_NS-form"/>
</dbReference>
<evidence type="ECO:0000313" key="3">
    <source>
        <dbReference type="Proteomes" id="UP000653480"/>
    </source>
</evidence>
<dbReference type="InterPro" id="IPR038732">
    <property type="entry name" value="HpyO/CreE_NAD-binding"/>
</dbReference>
<dbReference type="AlphaFoldDB" id="A0A8H9LIN4"/>
<organism evidence="2 3">
    <name type="scientific">Microbispora bryophytorum</name>
    <dbReference type="NCBI Taxonomy" id="1460882"/>
    <lineage>
        <taxon>Bacteria</taxon>
        <taxon>Bacillati</taxon>
        <taxon>Actinomycetota</taxon>
        <taxon>Actinomycetes</taxon>
        <taxon>Streptosporangiales</taxon>
        <taxon>Streptosporangiaceae</taxon>
        <taxon>Microbispora</taxon>
    </lineage>
</organism>
<reference evidence="2" key="1">
    <citation type="journal article" date="2014" name="Int. J. Syst. Evol. Microbiol.">
        <title>Complete genome sequence of Corynebacterium casei LMG S-19264T (=DSM 44701T), isolated from a smear-ripened cheese.</title>
        <authorList>
            <consortium name="US DOE Joint Genome Institute (JGI-PGF)"/>
            <person name="Walter F."/>
            <person name="Albersmeier A."/>
            <person name="Kalinowski J."/>
            <person name="Ruckert C."/>
        </authorList>
    </citation>
    <scope>NUCLEOTIDE SEQUENCE</scope>
    <source>
        <strain evidence="2">CGMCC 4.7138</strain>
    </source>
</reference>
<feature type="domain" description="FAD-dependent urate hydroxylase HpyO/Asp monooxygenase CreE-like FAD/NAD(P)-binding" evidence="1">
    <location>
        <begin position="8"/>
        <end position="163"/>
    </location>
</feature>
<comment type="caution">
    <text evidence="2">The sequence shown here is derived from an EMBL/GenBank/DDBJ whole genome shotgun (WGS) entry which is preliminary data.</text>
</comment>
<protein>
    <recommendedName>
        <fullName evidence="1">FAD-dependent urate hydroxylase HpyO/Asp monooxygenase CreE-like FAD/NAD(P)-binding domain-containing protein</fullName>
    </recommendedName>
</protein>
<keyword evidence="3" id="KW-1185">Reference proteome</keyword>
<dbReference type="RefSeq" id="WP_142572409.1">
    <property type="nucleotide sequence ID" value="NZ_BMMN01000011.1"/>
</dbReference>